<sequence length="154" mass="16150">MRSASSQLVLPTANRAPRSGLTLFEVLLSLAILAAAMAAIAQLVSSGVQASVRARLQSEAIIRCQSQLAELIAVGDPLSAVADQPFADDPAWTWSISAAETDQPGLVQLVMTVTHDPGDGFGDVSYTIPRFYRDPIAAASLAVTEPEDDTGETP</sequence>
<dbReference type="AlphaFoldDB" id="A0A517ZSD4"/>
<reference evidence="1 2" key="1">
    <citation type="submission" date="2019-02" db="EMBL/GenBank/DDBJ databases">
        <title>Deep-cultivation of Planctomycetes and their phenomic and genomic characterization uncovers novel biology.</title>
        <authorList>
            <person name="Wiegand S."/>
            <person name="Jogler M."/>
            <person name="Boedeker C."/>
            <person name="Pinto D."/>
            <person name="Vollmers J."/>
            <person name="Rivas-Marin E."/>
            <person name="Kohn T."/>
            <person name="Peeters S.H."/>
            <person name="Heuer A."/>
            <person name="Rast P."/>
            <person name="Oberbeckmann S."/>
            <person name="Bunk B."/>
            <person name="Jeske O."/>
            <person name="Meyerdierks A."/>
            <person name="Storesund J.E."/>
            <person name="Kallscheuer N."/>
            <person name="Luecker S."/>
            <person name="Lage O.M."/>
            <person name="Pohl T."/>
            <person name="Merkel B.J."/>
            <person name="Hornburger P."/>
            <person name="Mueller R.-W."/>
            <person name="Bruemmer F."/>
            <person name="Labrenz M."/>
            <person name="Spormann A.M."/>
            <person name="Op den Camp H."/>
            <person name="Overmann J."/>
            <person name="Amann R."/>
            <person name="Jetten M.S.M."/>
            <person name="Mascher T."/>
            <person name="Medema M.H."/>
            <person name="Devos D.P."/>
            <person name="Kaster A.-K."/>
            <person name="Ovreas L."/>
            <person name="Rohde M."/>
            <person name="Galperin M.Y."/>
            <person name="Jogler C."/>
        </authorList>
    </citation>
    <scope>NUCLEOTIDE SEQUENCE [LARGE SCALE GENOMIC DNA]</scope>
    <source>
        <strain evidence="1 2">Mal52</strain>
    </source>
</reference>
<evidence type="ECO:0000313" key="1">
    <source>
        <dbReference type="EMBL" id="QDU45412.1"/>
    </source>
</evidence>
<keyword evidence="2" id="KW-1185">Reference proteome</keyword>
<dbReference type="Proteomes" id="UP000319383">
    <property type="component" value="Chromosome"/>
</dbReference>
<dbReference type="RefSeq" id="WP_145377793.1">
    <property type="nucleotide sequence ID" value="NZ_CP036276.1"/>
</dbReference>
<proteinExistence type="predicted"/>
<organism evidence="1 2">
    <name type="scientific">Symmachiella dynata</name>
    <dbReference type="NCBI Taxonomy" id="2527995"/>
    <lineage>
        <taxon>Bacteria</taxon>
        <taxon>Pseudomonadati</taxon>
        <taxon>Planctomycetota</taxon>
        <taxon>Planctomycetia</taxon>
        <taxon>Planctomycetales</taxon>
        <taxon>Planctomycetaceae</taxon>
        <taxon>Symmachiella</taxon>
    </lineage>
</organism>
<dbReference type="InterPro" id="IPR012902">
    <property type="entry name" value="N_methyl_site"/>
</dbReference>
<protein>
    <recommendedName>
        <fullName evidence="3">Bacterial type II secretion system protein I/J</fullName>
    </recommendedName>
</protein>
<dbReference type="EMBL" id="CP036276">
    <property type="protein sequence ID" value="QDU45412.1"/>
    <property type="molecule type" value="Genomic_DNA"/>
</dbReference>
<accession>A0A517ZSD4</accession>
<gene>
    <name evidence="1" type="ORF">Mal52_39060</name>
</gene>
<name>A0A517ZSD4_9PLAN</name>
<evidence type="ECO:0000313" key="2">
    <source>
        <dbReference type="Proteomes" id="UP000319383"/>
    </source>
</evidence>
<dbReference type="Pfam" id="PF07963">
    <property type="entry name" value="N_methyl"/>
    <property type="match status" value="1"/>
</dbReference>
<evidence type="ECO:0008006" key="3">
    <source>
        <dbReference type="Google" id="ProtNLM"/>
    </source>
</evidence>
<dbReference type="KEGG" id="sdyn:Mal52_39060"/>